<keyword evidence="1" id="KW-0614">Plasmid</keyword>
<evidence type="ECO:0000313" key="1">
    <source>
        <dbReference type="EMBL" id="UWQ55932.1"/>
    </source>
</evidence>
<geneLocation type="plasmid" evidence="1 2">
    <name>unnamed1</name>
</geneLocation>
<gene>
    <name evidence="1" type="ORF">K3721_19040</name>
</gene>
<name>A0A9Q9HPN6_LEICA</name>
<organism evidence="1 2">
    <name type="scientific">Leisingera caerulea</name>
    <name type="common">Phaeobacter caeruleus</name>
    <dbReference type="NCBI Taxonomy" id="506591"/>
    <lineage>
        <taxon>Bacteria</taxon>
        <taxon>Pseudomonadati</taxon>
        <taxon>Pseudomonadota</taxon>
        <taxon>Alphaproteobacteria</taxon>
        <taxon>Rhodobacterales</taxon>
        <taxon>Roseobacteraceae</taxon>
        <taxon>Leisingera</taxon>
    </lineage>
</organism>
<dbReference type="Proteomes" id="UP001058713">
    <property type="component" value="Plasmid unnamed1"/>
</dbReference>
<protein>
    <submittedName>
        <fullName evidence="1">Uncharacterized protein</fullName>
    </submittedName>
</protein>
<dbReference type="KEGG" id="lcae:K3721_19040"/>
<dbReference type="RefSeq" id="WP_259972716.1">
    <property type="nucleotide sequence ID" value="NZ_CP081071.1"/>
</dbReference>
<evidence type="ECO:0000313" key="2">
    <source>
        <dbReference type="Proteomes" id="UP001058713"/>
    </source>
</evidence>
<accession>A0A9Q9HPN6</accession>
<sequence length="72" mass="8073">MIEIENNLEAVENALWLLKRGPTGLQRPQRGKRGNHPSTPIIMALQNRAAILRRSADVIPQGENWRAVHDPG</sequence>
<reference evidence="1" key="1">
    <citation type="submission" date="2021-08" db="EMBL/GenBank/DDBJ databases">
        <authorList>
            <person name="Nwanade C."/>
            <person name="Wang M."/>
            <person name="Masoudi A."/>
            <person name="Yu Z."/>
            <person name="Liu J."/>
        </authorList>
    </citation>
    <scope>NUCLEOTIDE SEQUENCE</scope>
    <source>
        <strain evidence="1">S122</strain>
        <plasmid evidence="1">unnamed1</plasmid>
    </source>
</reference>
<dbReference type="EMBL" id="CP081071">
    <property type="protein sequence ID" value="UWQ55932.1"/>
    <property type="molecule type" value="Genomic_DNA"/>
</dbReference>
<dbReference type="AlphaFoldDB" id="A0A9Q9HPN6"/>
<proteinExistence type="predicted"/>